<proteinExistence type="predicted"/>
<dbReference type="EMBL" id="JABFAF010277121">
    <property type="protein sequence ID" value="MBA0880251.1"/>
    <property type="molecule type" value="Genomic_DNA"/>
</dbReference>
<accession>A0A7J9NA81</accession>
<evidence type="ECO:0000313" key="2">
    <source>
        <dbReference type="Proteomes" id="UP000593576"/>
    </source>
</evidence>
<keyword evidence="2" id="KW-1185">Reference proteome</keyword>
<dbReference type="AlphaFoldDB" id="A0A7J9NA81"/>
<reference evidence="1 2" key="1">
    <citation type="journal article" date="2019" name="Genome Biol. Evol.">
        <title>Insights into the evolution of the New World diploid cottons (Gossypium, subgenus Houzingenia) based on genome sequencing.</title>
        <authorList>
            <person name="Grover C.E."/>
            <person name="Arick M.A. 2nd"/>
            <person name="Thrash A."/>
            <person name="Conover J.L."/>
            <person name="Sanders W.S."/>
            <person name="Peterson D.G."/>
            <person name="Frelichowski J.E."/>
            <person name="Scheffler J.A."/>
            <person name="Scheffler B.E."/>
            <person name="Wendel J.F."/>
        </authorList>
    </citation>
    <scope>NUCLEOTIDE SEQUENCE [LARGE SCALE GENOMIC DNA]</scope>
    <source>
        <strain evidence="1">1</strain>
        <tissue evidence="1">Leaf</tissue>
    </source>
</reference>
<dbReference type="OrthoDB" id="989156at2759"/>
<organism evidence="1 2">
    <name type="scientific">Gossypium schwendimanii</name>
    <name type="common">Cotton</name>
    <dbReference type="NCBI Taxonomy" id="34291"/>
    <lineage>
        <taxon>Eukaryota</taxon>
        <taxon>Viridiplantae</taxon>
        <taxon>Streptophyta</taxon>
        <taxon>Embryophyta</taxon>
        <taxon>Tracheophyta</taxon>
        <taxon>Spermatophyta</taxon>
        <taxon>Magnoliopsida</taxon>
        <taxon>eudicotyledons</taxon>
        <taxon>Gunneridae</taxon>
        <taxon>Pentapetalae</taxon>
        <taxon>rosids</taxon>
        <taxon>malvids</taxon>
        <taxon>Malvales</taxon>
        <taxon>Malvaceae</taxon>
        <taxon>Malvoideae</taxon>
        <taxon>Gossypium</taxon>
    </lineage>
</organism>
<protein>
    <submittedName>
        <fullName evidence="1">Uncharacterized protein</fullName>
    </submittedName>
</protein>
<sequence length="63" mass="7522">MDICFTFEKVDLVPMIEEYVALFRCSKFQIDKVYSRAVNVPTFLKKLMNITRMNEQWVTAQIK</sequence>
<evidence type="ECO:0000313" key="1">
    <source>
        <dbReference type="EMBL" id="MBA0880251.1"/>
    </source>
</evidence>
<gene>
    <name evidence="1" type="ORF">Goshw_003740</name>
</gene>
<comment type="caution">
    <text evidence="1">The sequence shown here is derived from an EMBL/GenBank/DDBJ whole genome shotgun (WGS) entry which is preliminary data.</text>
</comment>
<name>A0A7J9NA81_GOSSC</name>
<dbReference type="Proteomes" id="UP000593576">
    <property type="component" value="Unassembled WGS sequence"/>
</dbReference>